<dbReference type="PANTHER" id="PTHR43462:SF1">
    <property type="entry name" value="ALANYL-TRNA EDITING PROTEIN AARSD1"/>
    <property type="match status" value="1"/>
</dbReference>
<proteinExistence type="predicted"/>
<dbReference type="RefSeq" id="WP_072863403.1">
    <property type="nucleotide sequence ID" value="NZ_FQUI01000006.1"/>
</dbReference>
<dbReference type="GO" id="GO:0002161">
    <property type="term" value="F:aminoacyl-tRNA deacylase activity"/>
    <property type="evidence" value="ECO:0007669"/>
    <property type="project" value="UniProtKB-ARBA"/>
</dbReference>
<dbReference type="SUPFAM" id="SSF55186">
    <property type="entry name" value="ThrRS/AlaRS common domain"/>
    <property type="match status" value="1"/>
</dbReference>
<dbReference type="GO" id="GO:0006419">
    <property type="term" value="P:alanyl-tRNA aminoacylation"/>
    <property type="evidence" value="ECO:0007669"/>
    <property type="project" value="InterPro"/>
</dbReference>
<dbReference type="STRING" id="1122195.SAMN02745164_00663"/>
<dbReference type="Pfam" id="PF07973">
    <property type="entry name" value="tRNA_SAD"/>
    <property type="match status" value="1"/>
</dbReference>
<organism evidence="7 8">
    <name type="scientific">Marinitoga hydrogenitolerans (strain DSM 16785 / JCM 12826 / AT1271)</name>
    <dbReference type="NCBI Taxonomy" id="1122195"/>
    <lineage>
        <taxon>Bacteria</taxon>
        <taxon>Thermotogati</taxon>
        <taxon>Thermotogota</taxon>
        <taxon>Thermotogae</taxon>
        <taxon>Petrotogales</taxon>
        <taxon>Petrotogaceae</taxon>
        <taxon>Marinitoga</taxon>
    </lineage>
</organism>
<evidence type="ECO:0000313" key="8">
    <source>
        <dbReference type="Proteomes" id="UP000184334"/>
    </source>
</evidence>
<name>A0A1M4UDK1_MARH1</name>
<dbReference type="EMBL" id="FQUI01000006">
    <property type="protein sequence ID" value="SHE54677.1"/>
    <property type="molecule type" value="Genomic_DNA"/>
</dbReference>
<comment type="subcellular location">
    <subcellularLocation>
        <location evidence="2">Cytoplasm</location>
    </subcellularLocation>
</comment>
<evidence type="ECO:0000313" key="7">
    <source>
        <dbReference type="EMBL" id="SHE54677.1"/>
    </source>
</evidence>
<dbReference type="Proteomes" id="UP000184334">
    <property type="component" value="Unassembled WGS sequence"/>
</dbReference>
<dbReference type="AlphaFoldDB" id="A0A1M4UDK1"/>
<reference evidence="7" key="1">
    <citation type="submission" date="2016-11" db="EMBL/GenBank/DDBJ databases">
        <authorList>
            <person name="Varghese N."/>
            <person name="Submissions S."/>
        </authorList>
    </citation>
    <scope>NUCLEOTIDE SEQUENCE [LARGE SCALE GENOMIC DNA]</scope>
    <source>
        <strain evidence="7">DSM 16785</strain>
    </source>
</reference>
<dbReference type="PROSITE" id="PS50860">
    <property type="entry name" value="AA_TRNA_LIGASE_II_ALA"/>
    <property type="match status" value="1"/>
</dbReference>
<protein>
    <submittedName>
        <fullName evidence="7">Alanyl-tRNA synthetase</fullName>
    </submittedName>
</protein>
<dbReference type="InterPro" id="IPR012947">
    <property type="entry name" value="tRNA_SAD"/>
</dbReference>
<keyword evidence="8" id="KW-1185">Reference proteome</keyword>
<dbReference type="InterPro" id="IPR051335">
    <property type="entry name" value="Alanyl-tRNA_Editing_Enzymes"/>
</dbReference>
<keyword evidence="3" id="KW-0479">Metal-binding</keyword>
<gene>
    <name evidence="7" type="ORF">SAMN02745164_00663</name>
</gene>
<evidence type="ECO:0000256" key="3">
    <source>
        <dbReference type="ARBA" id="ARBA00022723"/>
    </source>
</evidence>
<comment type="cofactor">
    <cofactor evidence="1">
        <name>Zn(2+)</name>
        <dbReference type="ChEBI" id="CHEBI:29105"/>
    </cofactor>
</comment>
<accession>A0A1M4UDK1</accession>
<dbReference type="GO" id="GO:0046872">
    <property type="term" value="F:metal ion binding"/>
    <property type="evidence" value="ECO:0007669"/>
    <property type="project" value="UniProtKB-KW"/>
</dbReference>
<dbReference type="GO" id="GO:0005524">
    <property type="term" value="F:ATP binding"/>
    <property type="evidence" value="ECO:0007669"/>
    <property type="project" value="InterPro"/>
</dbReference>
<evidence type="ECO:0000256" key="1">
    <source>
        <dbReference type="ARBA" id="ARBA00001947"/>
    </source>
</evidence>
<dbReference type="Gene3D" id="2.40.30.130">
    <property type="match status" value="1"/>
</dbReference>
<comment type="caution">
    <text evidence="7">The sequence shown here is derived from an EMBL/GenBank/DDBJ whole genome shotgun (WGS) entry which is preliminary data.</text>
</comment>
<feature type="domain" description="Alanyl-transfer RNA synthetases family profile" evidence="6">
    <location>
        <begin position="1"/>
        <end position="224"/>
    </location>
</feature>
<dbReference type="InterPro" id="IPR009000">
    <property type="entry name" value="Transl_B-barrel_sf"/>
</dbReference>
<dbReference type="OrthoDB" id="9812949at2"/>
<sequence length="367" mass="42138">MIDIIDIIKEKNKIYAISETSPFYPDGKGGQLGDRGKIGSADVLFVEYKNNKFYHLIDKEIKPGKYEAEIDLKRRRMIAQQHTAQHILSAAFEQIADLDTVGFRIAEEYTTIDLEIPNLPENIEKDVEILSNKIIQQCLDVNEIIITKDEIARFKFRKPLSDKIQGKIRLIKIGDFDINPCGGFHVKNTGEIGLVKIISKEKVKGNLTRLYFLAGFRAINDYDKRIKITKNISNLLTAKIEDTPLRVEETLNKMKEYKSKYEKLNEKYAELIAKDIFSKAESINNIKFIYLETEEDFVNYLPKFLPMNEVLYIVKKDNRLEISSGIVNCKELINNIKNDYSEIKGGGGVNRGSLIGNIKIEDIKKYL</sequence>
<evidence type="ECO:0000256" key="5">
    <source>
        <dbReference type="SAM" id="Coils"/>
    </source>
</evidence>
<evidence type="ECO:0000259" key="6">
    <source>
        <dbReference type="PROSITE" id="PS50860"/>
    </source>
</evidence>
<dbReference type="SUPFAM" id="SSF50447">
    <property type="entry name" value="Translation proteins"/>
    <property type="match status" value="1"/>
</dbReference>
<feature type="coiled-coil region" evidence="5">
    <location>
        <begin position="247"/>
        <end position="274"/>
    </location>
</feature>
<keyword evidence="5" id="KW-0175">Coiled coil</keyword>
<dbReference type="GO" id="GO:0004813">
    <property type="term" value="F:alanine-tRNA ligase activity"/>
    <property type="evidence" value="ECO:0007669"/>
    <property type="project" value="InterPro"/>
</dbReference>
<dbReference type="GO" id="GO:0003676">
    <property type="term" value="F:nucleic acid binding"/>
    <property type="evidence" value="ECO:0007669"/>
    <property type="project" value="InterPro"/>
</dbReference>
<dbReference type="PANTHER" id="PTHR43462">
    <property type="entry name" value="ALANYL-TRNA EDITING PROTEIN"/>
    <property type="match status" value="1"/>
</dbReference>
<evidence type="ECO:0000256" key="2">
    <source>
        <dbReference type="ARBA" id="ARBA00004496"/>
    </source>
</evidence>
<evidence type="ECO:0000256" key="4">
    <source>
        <dbReference type="ARBA" id="ARBA00022833"/>
    </source>
</evidence>
<dbReference type="InterPro" id="IPR018163">
    <property type="entry name" value="Thr/Ala-tRNA-synth_IIc_edit"/>
</dbReference>
<dbReference type="SMART" id="SM00863">
    <property type="entry name" value="tRNA_SAD"/>
    <property type="match status" value="1"/>
</dbReference>
<dbReference type="InterPro" id="IPR018165">
    <property type="entry name" value="Ala-tRNA-synth_IIc_core"/>
</dbReference>
<keyword evidence="4" id="KW-0862">Zinc</keyword>
<dbReference type="GO" id="GO:0005737">
    <property type="term" value="C:cytoplasm"/>
    <property type="evidence" value="ECO:0007669"/>
    <property type="project" value="UniProtKB-SubCell"/>
</dbReference>
<dbReference type="Gene3D" id="3.30.980.10">
    <property type="entry name" value="Threonyl-trna Synthetase, Chain A, domain 2"/>
    <property type="match status" value="1"/>
</dbReference>